<dbReference type="EMBL" id="GBXM01081616">
    <property type="protein sequence ID" value="JAH26961.1"/>
    <property type="molecule type" value="Transcribed_RNA"/>
</dbReference>
<reference evidence="1" key="2">
    <citation type="journal article" date="2015" name="Fish Shellfish Immunol.">
        <title>Early steps in the European eel (Anguilla anguilla)-Vibrio vulnificus interaction in the gills: Role of the RtxA13 toxin.</title>
        <authorList>
            <person name="Callol A."/>
            <person name="Pajuelo D."/>
            <person name="Ebbesson L."/>
            <person name="Teles M."/>
            <person name="MacKenzie S."/>
            <person name="Amaro C."/>
        </authorList>
    </citation>
    <scope>NUCLEOTIDE SEQUENCE</scope>
</reference>
<dbReference type="AlphaFoldDB" id="A0A0E9RCU2"/>
<proteinExistence type="predicted"/>
<name>A0A0E9RCU2_ANGAN</name>
<protein>
    <submittedName>
        <fullName evidence="1">Uncharacterized protein</fullName>
    </submittedName>
</protein>
<reference evidence="1" key="1">
    <citation type="submission" date="2014-11" db="EMBL/GenBank/DDBJ databases">
        <authorList>
            <person name="Amaro Gonzalez C."/>
        </authorList>
    </citation>
    <scope>NUCLEOTIDE SEQUENCE</scope>
</reference>
<accession>A0A0E9RCU2</accession>
<sequence>MYRLHVIHISVQTATELSRGLG</sequence>
<evidence type="ECO:0000313" key="1">
    <source>
        <dbReference type="EMBL" id="JAH26961.1"/>
    </source>
</evidence>
<organism evidence="1">
    <name type="scientific">Anguilla anguilla</name>
    <name type="common">European freshwater eel</name>
    <name type="synonym">Muraena anguilla</name>
    <dbReference type="NCBI Taxonomy" id="7936"/>
    <lineage>
        <taxon>Eukaryota</taxon>
        <taxon>Metazoa</taxon>
        <taxon>Chordata</taxon>
        <taxon>Craniata</taxon>
        <taxon>Vertebrata</taxon>
        <taxon>Euteleostomi</taxon>
        <taxon>Actinopterygii</taxon>
        <taxon>Neopterygii</taxon>
        <taxon>Teleostei</taxon>
        <taxon>Anguilliformes</taxon>
        <taxon>Anguillidae</taxon>
        <taxon>Anguilla</taxon>
    </lineage>
</organism>